<dbReference type="OMA" id="IMPLGVP"/>
<gene>
    <name evidence="11" type="ORF">HYPSUDRAFT_148882</name>
</gene>
<keyword evidence="12" id="KW-1185">Reference proteome</keyword>
<comment type="similarity">
    <text evidence="3">Belongs to the cytochrome P450 family.</text>
</comment>
<dbReference type="PRINTS" id="PR00463">
    <property type="entry name" value="EP450I"/>
</dbReference>
<dbReference type="SUPFAM" id="SSF48264">
    <property type="entry name" value="Cytochrome P450"/>
    <property type="match status" value="1"/>
</dbReference>
<dbReference type="OrthoDB" id="2789670at2759"/>
<keyword evidence="5 9" id="KW-0479">Metal-binding</keyword>
<keyword evidence="4 9" id="KW-0349">Heme</keyword>
<comment type="pathway">
    <text evidence="2">Secondary metabolite biosynthesis.</text>
</comment>
<keyword evidence="7 9" id="KW-0408">Iron</keyword>
<dbReference type="Gene3D" id="1.10.630.10">
    <property type="entry name" value="Cytochrome P450"/>
    <property type="match status" value="1"/>
</dbReference>
<name>A0A0D2N8X4_HYPSF</name>
<dbReference type="Pfam" id="PF00067">
    <property type="entry name" value="p450"/>
    <property type="match status" value="2"/>
</dbReference>
<dbReference type="InterPro" id="IPR050364">
    <property type="entry name" value="Cytochrome_P450_fung"/>
</dbReference>
<dbReference type="Proteomes" id="UP000054270">
    <property type="component" value="Unassembled WGS sequence"/>
</dbReference>
<dbReference type="InterPro" id="IPR002401">
    <property type="entry name" value="Cyt_P450_E_grp-I"/>
</dbReference>
<protein>
    <recommendedName>
        <fullName evidence="13">Cytochrome P450</fullName>
    </recommendedName>
</protein>
<dbReference type="PANTHER" id="PTHR46300:SF7">
    <property type="entry name" value="P450, PUTATIVE (EUROFUNG)-RELATED"/>
    <property type="match status" value="1"/>
</dbReference>
<dbReference type="GO" id="GO:0016705">
    <property type="term" value="F:oxidoreductase activity, acting on paired donors, with incorporation or reduction of molecular oxygen"/>
    <property type="evidence" value="ECO:0007669"/>
    <property type="project" value="InterPro"/>
</dbReference>
<dbReference type="PANTHER" id="PTHR46300">
    <property type="entry name" value="P450, PUTATIVE (EUROFUNG)-RELATED-RELATED"/>
    <property type="match status" value="1"/>
</dbReference>
<dbReference type="PRINTS" id="PR00385">
    <property type="entry name" value="P450"/>
</dbReference>
<dbReference type="GO" id="GO:0004497">
    <property type="term" value="F:monooxygenase activity"/>
    <property type="evidence" value="ECO:0007669"/>
    <property type="project" value="UniProtKB-KW"/>
</dbReference>
<evidence type="ECO:0000256" key="7">
    <source>
        <dbReference type="ARBA" id="ARBA00023004"/>
    </source>
</evidence>
<evidence type="ECO:0000313" key="12">
    <source>
        <dbReference type="Proteomes" id="UP000054270"/>
    </source>
</evidence>
<organism evidence="11 12">
    <name type="scientific">Hypholoma sublateritium (strain FD-334 SS-4)</name>
    <dbReference type="NCBI Taxonomy" id="945553"/>
    <lineage>
        <taxon>Eukaryota</taxon>
        <taxon>Fungi</taxon>
        <taxon>Dikarya</taxon>
        <taxon>Basidiomycota</taxon>
        <taxon>Agaricomycotina</taxon>
        <taxon>Agaricomycetes</taxon>
        <taxon>Agaricomycetidae</taxon>
        <taxon>Agaricales</taxon>
        <taxon>Agaricineae</taxon>
        <taxon>Strophariaceae</taxon>
        <taxon>Hypholoma</taxon>
    </lineage>
</organism>
<comment type="cofactor">
    <cofactor evidence="1 9">
        <name>heme</name>
        <dbReference type="ChEBI" id="CHEBI:30413"/>
    </cofactor>
</comment>
<evidence type="ECO:0000256" key="10">
    <source>
        <dbReference type="SAM" id="SignalP"/>
    </source>
</evidence>
<dbReference type="CDD" id="cd11065">
    <property type="entry name" value="CYP64-like"/>
    <property type="match status" value="1"/>
</dbReference>
<evidence type="ECO:0000256" key="6">
    <source>
        <dbReference type="ARBA" id="ARBA00023002"/>
    </source>
</evidence>
<evidence type="ECO:0000256" key="4">
    <source>
        <dbReference type="ARBA" id="ARBA00022617"/>
    </source>
</evidence>
<feature type="binding site" description="axial binding residue" evidence="9">
    <location>
        <position position="439"/>
    </location>
    <ligand>
        <name>heme</name>
        <dbReference type="ChEBI" id="CHEBI:30413"/>
    </ligand>
    <ligandPart>
        <name>Fe</name>
        <dbReference type="ChEBI" id="CHEBI:18248"/>
    </ligandPart>
</feature>
<dbReference type="AlphaFoldDB" id="A0A0D2N8X4"/>
<evidence type="ECO:0000256" key="2">
    <source>
        <dbReference type="ARBA" id="ARBA00005179"/>
    </source>
</evidence>
<dbReference type="InterPro" id="IPR001128">
    <property type="entry name" value="Cyt_P450"/>
</dbReference>
<sequence length="494" mass="55719">MYFVFALLALALALTALWYRRKENAASSMPPGPPPLPVIGNLFDIPRKAEALAYSRLADKYGNMVYMSVLGKNIYLVSSVHILNDLFNKRSANYSDRPYSTMLHKLMDLEWIFAFRSYGNVWREQRKLFHSQFQETVASDYMTLQVNSARDLARAILASPEDLIEHLHTHAASVLMGMTYGLKMTPQTSEVVRMADEVAMASTKVAVPGSYLVEFLPIMQYIPEWLIPGGGFRKDARECKEKAAMARDVPFEAVVNDIAKGIAKPSFTSKALARDSRVDQQLIKSCAGVAYLGMFSFRLLPIMVALQTFVLAMVAHPDVLTRAQREADSVMCQDRLPTFDDRDSLPYINGIVHEVLRWNPPAPFAIPHMSVNDDEYQGYHIPAKSIIVGNLWKILHDPEVFPEPMRFIPERFIRGDQDHNLEAIMESFMAVYGLGRRTCPGRFVAFQQLFITIATIISLFDITAGVDENGKPNKVEPDFTFGLVWSVQVPPVLR</sequence>
<keyword evidence="8" id="KW-0503">Monooxygenase</keyword>
<dbReference type="InterPro" id="IPR036396">
    <property type="entry name" value="Cyt_P450_sf"/>
</dbReference>
<evidence type="ECO:0000256" key="5">
    <source>
        <dbReference type="ARBA" id="ARBA00022723"/>
    </source>
</evidence>
<evidence type="ECO:0008006" key="13">
    <source>
        <dbReference type="Google" id="ProtNLM"/>
    </source>
</evidence>
<dbReference type="STRING" id="945553.A0A0D2N8X4"/>
<dbReference type="GO" id="GO:0005506">
    <property type="term" value="F:iron ion binding"/>
    <property type="evidence" value="ECO:0007669"/>
    <property type="project" value="InterPro"/>
</dbReference>
<keyword evidence="6" id="KW-0560">Oxidoreductase</keyword>
<evidence type="ECO:0000256" key="9">
    <source>
        <dbReference type="PIRSR" id="PIRSR602401-1"/>
    </source>
</evidence>
<evidence type="ECO:0000256" key="1">
    <source>
        <dbReference type="ARBA" id="ARBA00001971"/>
    </source>
</evidence>
<accession>A0A0D2N8X4</accession>
<evidence type="ECO:0000256" key="3">
    <source>
        <dbReference type="ARBA" id="ARBA00010617"/>
    </source>
</evidence>
<proteinExistence type="inferred from homology"/>
<keyword evidence="10" id="KW-0732">Signal</keyword>
<feature type="chain" id="PRO_5002248409" description="Cytochrome P450" evidence="10">
    <location>
        <begin position="17"/>
        <end position="494"/>
    </location>
</feature>
<evidence type="ECO:0000313" key="11">
    <source>
        <dbReference type="EMBL" id="KJA15574.1"/>
    </source>
</evidence>
<dbReference type="GO" id="GO:0020037">
    <property type="term" value="F:heme binding"/>
    <property type="evidence" value="ECO:0007669"/>
    <property type="project" value="InterPro"/>
</dbReference>
<dbReference type="EMBL" id="KN817640">
    <property type="protein sequence ID" value="KJA15574.1"/>
    <property type="molecule type" value="Genomic_DNA"/>
</dbReference>
<evidence type="ECO:0000256" key="8">
    <source>
        <dbReference type="ARBA" id="ARBA00023033"/>
    </source>
</evidence>
<reference evidence="12" key="1">
    <citation type="submission" date="2014-04" db="EMBL/GenBank/DDBJ databases">
        <title>Evolutionary Origins and Diversification of the Mycorrhizal Mutualists.</title>
        <authorList>
            <consortium name="DOE Joint Genome Institute"/>
            <consortium name="Mycorrhizal Genomics Consortium"/>
            <person name="Kohler A."/>
            <person name="Kuo A."/>
            <person name="Nagy L.G."/>
            <person name="Floudas D."/>
            <person name="Copeland A."/>
            <person name="Barry K.W."/>
            <person name="Cichocki N."/>
            <person name="Veneault-Fourrey C."/>
            <person name="LaButti K."/>
            <person name="Lindquist E.A."/>
            <person name="Lipzen A."/>
            <person name="Lundell T."/>
            <person name="Morin E."/>
            <person name="Murat C."/>
            <person name="Riley R."/>
            <person name="Ohm R."/>
            <person name="Sun H."/>
            <person name="Tunlid A."/>
            <person name="Henrissat B."/>
            <person name="Grigoriev I.V."/>
            <person name="Hibbett D.S."/>
            <person name="Martin F."/>
        </authorList>
    </citation>
    <scope>NUCLEOTIDE SEQUENCE [LARGE SCALE GENOMIC DNA]</scope>
    <source>
        <strain evidence="12">FD-334 SS-4</strain>
    </source>
</reference>
<feature type="signal peptide" evidence="10">
    <location>
        <begin position="1"/>
        <end position="16"/>
    </location>
</feature>